<evidence type="ECO:0000313" key="2">
    <source>
        <dbReference type="Proteomes" id="UP000320762"/>
    </source>
</evidence>
<comment type="caution">
    <text evidence="1">The sequence shown here is derived from an EMBL/GenBank/DDBJ whole genome shotgun (WGS) entry which is preliminary data.</text>
</comment>
<sequence>MAKRRRVSATAAELDGTADHVARRLPVELWTELASWCTRSAVYRLCLSSKTFYFLFNPVLYKSLLTEHDSVCPALLRTLSSRRGRASLGPHPASLVRDLFLNTIHLTSTRPIETTLKNTSLVGDRSLGSRLRALTWDIREVPPNVAQLLQDPDAFPCLKEISLRFAWRMFNAPPKSNMRIFLNPGLEKLTIEYKVCNGRGYDWSPLMHAITDLPHACKLLHSLRLSFKSDVYSPTLDSTRLCCPGSFEQLLATIYALRLPLLQSLDLHVSHGPLPGAYPTADPSPFIKAHPTLQRLQLCMETKLADDLALALPHLRSFCGYERLCRNFLGPQSTLQELTVLRDDLGIATTPDLLFAPTPSLRNVHVFPRVKKMKQHLQKGLSPKDLEALATSFPDLTSLDIPILPPLPKYARELALFGRLRALTLRIHCANLLKVDPCVYCGECHMREHVDNRQVQEIYPAHLLMDEMEADLVLAMHDLTTLTARVTSDGILAVQSIDENEIAERDVEDSKVVYEFSVNTDGAGEKQIVLERVNNE</sequence>
<proteinExistence type="predicted"/>
<evidence type="ECO:0000313" key="1">
    <source>
        <dbReference type="EMBL" id="TRM64145.1"/>
    </source>
</evidence>
<dbReference type="EMBL" id="VDMD01000008">
    <property type="protein sequence ID" value="TRM64145.1"/>
    <property type="molecule type" value="Genomic_DNA"/>
</dbReference>
<organism evidence="1 2">
    <name type="scientific">Schizophyllum amplum</name>
    <dbReference type="NCBI Taxonomy" id="97359"/>
    <lineage>
        <taxon>Eukaryota</taxon>
        <taxon>Fungi</taxon>
        <taxon>Dikarya</taxon>
        <taxon>Basidiomycota</taxon>
        <taxon>Agaricomycotina</taxon>
        <taxon>Agaricomycetes</taxon>
        <taxon>Agaricomycetidae</taxon>
        <taxon>Agaricales</taxon>
        <taxon>Schizophyllaceae</taxon>
        <taxon>Schizophyllum</taxon>
    </lineage>
</organism>
<dbReference type="InterPro" id="IPR032675">
    <property type="entry name" value="LRR_dom_sf"/>
</dbReference>
<dbReference type="AlphaFoldDB" id="A0A550CH66"/>
<name>A0A550CH66_9AGAR</name>
<accession>A0A550CH66</accession>
<dbReference type="Gene3D" id="3.80.10.10">
    <property type="entry name" value="Ribonuclease Inhibitor"/>
    <property type="match status" value="1"/>
</dbReference>
<reference evidence="1 2" key="1">
    <citation type="journal article" date="2019" name="New Phytol.">
        <title>Comparative genomics reveals unique wood-decay strategies and fruiting body development in the Schizophyllaceae.</title>
        <authorList>
            <person name="Almasi E."/>
            <person name="Sahu N."/>
            <person name="Krizsan K."/>
            <person name="Balint B."/>
            <person name="Kovacs G.M."/>
            <person name="Kiss B."/>
            <person name="Cseklye J."/>
            <person name="Drula E."/>
            <person name="Henrissat B."/>
            <person name="Nagy I."/>
            <person name="Chovatia M."/>
            <person name="Adam C."/>
            <person name="LaButti K."/>
            <person name="Lipzen A."/>
            <person name="Riley R."/>
            <person name="Grigoriev I.V."/>
            <person name="Nagy L.G."/>
        </authorList>
    </citation>
    <scope>NUCLEOTIDE SEQUENCE [LARGE SCALE GENOMIC DNA]</scope>
    <source>
        <strain evidence="1 2">NL-1724</strain>
    </source>
</reference>
<gene>
    <name evidence="1" type="ORF">BD626DRAFT_266042</name>
</gene>
<protein>
    <submittedName>
        <fullName evidence="1">Uncharacterized protein</fullName>
    </submittedName>
</protein>
<dbReference type="OrthoDB" id="2941450at2759"/>
<dbReference type="Proteomes" id="UP000320762">
    <property type="component" value="Unassembled WGS sequence"/>
</dbReference>
<keyword evidence="2" id="KW-1185">Reference proteome</keyword>